<comment type="caution">
    <text evidence="3">The sequence shown here is derived from an EMBL/GenBank/DDBJ whole genome shotgun (WGS) entry which is preliminary data.</text>
</comment>
<dbReference type="PANTHER" id="PTHR34427">
    <property type="entry name" value="DUF4283 DOMAIN PROTEIN"/>
    <property type="match status" value="1"/>
</dbReference>
<evidence type="ECO:0000259" key="2">
    <source>
        <dbReference type="PROSITE" id="PS50102"/>
    </source>
</evidence>
<reference evidence="3" key="1">
    <citation type="journal article" date="2022" name="Int. J. Mol. Sci.">
        <title>Draft Genome of Tanacetum Coccineum: Genomic Comparison of Closely Related Tanacetum-Family Plants.</title>
        <authorList>
            <person name="Yamashiro T."/>
            <person name="Shiraishi A."/>
            <person name="Nakayama K."/>
            <person name="Satake H."/>
        </authorList>
    </citation>
    <scope>NUCLEOTIDE SEQUENCE</scope>
</reference>
<protein>
    <submittedName>
        <fullName evidence="3">RNA-directed DNA polymerase, eukaryota, nucleotide-binding alpha-beta plait domain protein</fullName>
    </submittedName>
</protein>
<reference evidence="3" key="2">
    <citation type="submission" date="2022-01" db="EMBL/GenBank/DDBJ databases">
        <authorList>
            <person name="Yamashiro T."/>
            <person name="Shiraishi A."/>
            <person name="Satake H."/>
            <person name="Nakayama K."/>
        </authorList>
    </citation>
    <scope>NUCLEOTIDE SEQUENCE</scope>
</reference>
<dbReference type="CDD" id="cd00590">
    <property type="entry name" value="RRM_SF"/>
    <property type="match status" value="1"/>
</dbReference>
<dbReference type="InterPro" id="IPR000504">
    <property type="entry name" value="RRM_dom"/>
</dbReference>
<sequence length="378" mass="43352">MTASSQRSFHHSNEDRTQKISHSIYVTNFPDSVTSRDLWSSCSTYGTVVDVFIPFKKSKAGKRFAFVRFIKVFNLTRLVENLCTIWIGRYHLYANQVRFERPHKPYPNPTKSGVPSKPVQPPVFQQSNVRGGSYANIVNGSSLGSHGTSISPSPALILDDSCLAERDLSKHAMGKVKDFSSIPNLYTILKDEGFLDVKLSYLGGTWVLLEFDNVDTKENMMNHTGVKSWFHILQNASNDFVSEERIVWVDIEGVPLHAWSRETFVRIGKKWGDTLDMEDNADSSFGRKRVCVKTKHPVCILETFKIIVKGRVFMVRAKELFTWNPTFVTHKEKEYMSDDESYHASKNKEFNSHPNVEEKRTSTFKILFVVNNYFRILI</sequence>
<dbReference type="Pfam" id="PF00076">
    <property type="entry name" value="RRM_1"/>
    <property type="match status" value="1"/>
</dbReference>
<dbReference type="InterPro" id="IPR035979">
    <property type="entry name" value="RBD_domain_sf"/>
</dbReference>
<evidence type="ECO:0000313" key="3">
    <source>
        <dbReference type="EMBL" id="GJS73058.1"/>
    </source>
</evidence>
<keyword evidence="1" id="KW-0694">RNA-binding</keyword>
<dbReference type="PROSITE" id="PS50102">
    <property type="entry name" value="RRM"/>
    <property type="match status" value="1"/>
</dbReference>
<gene>
    <name evidence="3" type="ORF">Tco_0705899</name>
</gene>
<keyword evidence="3" id="KW-0548">Nucleotidyltransferase</keyword>
<dbReference type="InterPro" id="IPR012677">
    <property type="entry name" value="Nucleotide-bd_a/b_plait_sf"/>
</dbReference>
<dbReference type="SUPFAM" id="SSF54928">
    <property type="entry name" value="RNA-binding domain, RBD"/>
    <property type="match status" value="1"/>
</dbReference>
<evidence type="ECO:0000256" key="1">
    <source>
        <dbReference type="PROSITE-ProRule" id="PRU00176"/>
    </source>
</evidence>
<dbReference type="Gene3D" id="3.30.70.330">
    <property type="match status" value="1"/>
</dbReference>
<keyword evidence="3" id="KW-0695">RNA-directed DNA polymerase</keyword>
<feature type="domain" description="RRM" evidence="2">
    <location>
        <begin position="22"/>
        <end position="104"/>
    </location>
</feature>
<dbReference type="GO" id="GO:0003964">
    <property type="term" value="F:RNA-directed DNA polymerase activity"/>
    <property type="evidence" value="ECO:0007669"/>
    <property type="project" value="UniProtKB-KW"/>
</dbReference>
<dbReference type="SMART" id="SM00360">
    <property type="entry name" value="RRM"/>
    <property type="match status" value="1"/>
</dbReference>
<proteinExistence type="predicted"/>
<dbReference type="EMBL" id="BQNB010010126">
    <property type="protein sequence ID" value="GJS73058.1"/>
    <property type="molecule type" value="Genomic_DNA"/>
</dbReference>
<dbReference type="PANTHER" id="PTHR34427:SF5">
    <property type="entry name" value="DUF4283 DOMAIN-CONTAINING PROTEIN"/>
    <property type="match status" value="1"/>
</dbReference>
<name>A0ABQ4Y7E7_9ASTR</name>
<evidence type="ECO:0000313" key="4">
    <source>
        <dbReference type="Proteomes" id="UP001151760"/>
    </source>
</evidence>
<organism evidence="3 4">
    <name type="scientific">Tanacetum coccineum</name>
    <dbReference type="NCBI Taxonomy" id="301880"/>
    <lineage>
        <taxon>Eukaryota</taxon>
        <taxon>Viridiplantae</taxon>
        <taxon>Streptophyta</taxon>
        <taxon>Embryophyta</taxon>
        <taxon>Tracheophyta</taxon>
        <taxon>Spermatophyta</taxon>
        <taxon>Magnoliopsida</taxon>
        <taxon>eudicotyledons</taxon>
        <taxon>Gunneridae</taxon>
        <taxon>Pentapetalae</taxon>
        <taxon>asterids</taxon>
        <taxon>campanulids</taxon>
        <taxon>Asterales</taxon>
        <taxon>Asteraceae</taxon>
        <taxon>Asteroideae</taxon>
        <taxon>Anthemideae</taxon>
        <taxon>Anthemidinae</taxon>
        <taxon>Tanacetum</taxon>
    </lineage>
</organism>
<keyword evidence="3" id="KW-0808">Transferase</keyword>
<keyword evidence="4" id="KW-1185">Reference proteome</keyword>
<dbReference type="Proteomes" id="UP001151760">
    <property type="component" value="Unassembled WGS sequence"/>
</dbReference>
<accession>A0ABQ4Y7E7</accession>